<feature type="compositionally biased region" description="Basic and acidic residues" evidence="1">
    <location>
        <begin position="178"/>
        <end position="196"/>
    </location>
</feature>
<dbReference type="OrthoDB" id="3741724at2759"/>
<evidence type="ECO:0000313" key="2">
    <source>
        <dbReference type="EMBL" id="KAF9701706.1"/>
    </source>
</evidence>
<proteinExistence type="predicted"/>
<dbReference type="EMBL" id="RZGK01000002">
    <property type="protein sequence ID" value="KAF9701706.1"/>
    <property type="molecule type" value="Genomic_DNA"/>
</dbReference>
<dbReference type="AlphaFoldDB" id="A0A8H7MI87"/>
<accession>A0A8H7MI87</accession>
<reference evidence="2" key="2">
    <citation type="submission" date="2020-09" db="EMBL/GenBank/DDBJ databases">
        <title>Reference genome assembly for Australian Ascochyta lentis isolate Al4.</title>
        <authorList>
            <person name="Lee R.C."/>
            <person name="Farfan-Caceres L.M."/>
            <person name="Debler J.W."/>
            <person name="Williams A.H."/>
            <person name="Henares B.M."/>
        </authorList>
    </citation>
    <scope>NUCLEOTIDE SEQUENCE</scope>
    <source>
        <strain evidence="2">Al4</strain>
    </source>
</reference>
<name>A0A8H7MI87_9PLEO</name>
<protein>
    <submittedName>
        <fullName evidence="2">Uncharacterized protein</fullName>
    </submittedName>
</protein>
<organism evidence="2 3">
    <name type="scientific">Ascochyta lentis</name>
    <dbReference type="NCBI Taxonomy" id="205686"/>
    <lineage>
        <taxon>Eukaryota</taxon>
        <taxon>Fungi</taxon>
        <taxon>Dikarya</taxon>
        <taxon>Ascomycota</taxon>
        <taxon>Pezizomycotina</taxon>
        <taxon>Dothideomycetes</taxon>
        <taxon>Pleosporomycetidae</taxon>
        <taxon>Pleosporales</taxon>
        <taxon>Pleosporineae</taxon>
        <taxon>Didymellaceae</taxon>
        <taxon>Ascochyta</taxon>
    </lineage>
</organism>
<comment type="caution">
    <text evidence="2">The sequence shown here is derived from an EMBL/GenBank/DDBJ whole genome shotgun (WGS) entry which is preliminary data.</text>
</comment>
<evidence type="ECO:0000256" key="1">
    <source>
        <dbReference type="SAM" id="MobiDB-lite"/>
    </source>
</evidence>
<evidence type="ECO:0000313" key="3">
    <source>
        <dbReference type="Proteomes" id="UP000651452"/>
    </source>
</evidence>
<reference evidence="2" key="1">
    <citation type="submission" date="2018-12" db="EMBL/GenBank/DDBJ databases">
        <authorList>
            <person name="Syme R.A."/>
            <person name="Farfan-Caceres L."/>
            <person name="Lichtenzveig J."/>
        </authorList>
    </citation>
    <scope>NUCLEOTIDE SEQUENCE</scope>
    <source>
        <strain evidence="2">Al4</strain>
    </source>
</reference>
<gene>
    <name evidence="2" type="ORF">EKO04_000725</name>
</gene>
<feature type="region of interest" description="Disordered" evidence="1">
    <location>
        <begin position="155"/>
        <end position="196"/>
    </location>
</feature>
<dbReference type="Proteomes" id="UP000651452">
    <property type="component" value="Unassembled WGS sequence"/>
</dbReference>
<keyword evidence="3" id="KW-1185">Reference proteome</keyword>
<sequence>MSDANELMVQAATIGVDGLSHFNGGTSISGGSWLNNQNKLEQIHKLRVMALGNAKILYGSEKFKYYDVVIAYSETDAKFAALLVCSFNEASKILRKEVAVCPIAAARAIVHGLHTDSGLLFSKYNVGDQLFGQQGGTPHGGEFGLYEWKRAVNDPTQDQDDTSSLARGGLVAAPTGPRADRRPYKRTRCDNDRGDYWDRDCELRESEGGLQYDN</sequence>